<dbReference type="InterPro" id="IPR010987">
    <property type="entry name" value="Glutathione-S-Trfase_C-like"/>
</dbReference>
<sequence length="196" mass="21765">MRAGRSAADSRCLSGCRSGKMAAARVELESLEKTLGLRRRNKLGPSPSDSAVPVLQTNNGPGLVGLTTIASHLVKVAKKEALLGSTAEESAIVQQWLEYRITQIDRCNSQEDTRVVLKELNCYLEDKVYLAGNSLTLADIMVYNGLHHIVAGLTHEEREKFMNVSRWFNHIQHCPGVRQHSAAVIFMKNRLYPSVH</sequence>
<dbReference type="InterPro" id="IPR036282">
    <property type="entry name" value="Glutathione-S-Trfase_C_sf"/>
</dbReference>
<accession>A0A401PA43</accession>
<dbReference type="STRING" id="75743.A0A401PA43"/>
<dbReference type="OrthoDB" id="19141at2759"/>
<dbReference type="SUPFAM" id="SSF47616">
    <property type="entry name" value="GST C-terminal domain-like"/>
    <property type="match status" value="1"/>
</dbReference>
<dbReference type="AlphaFoldDB" id="A0A401PA43"/>
<dbReference type="Gene3D" id="3.40.30.90">
    <property type="match status" value="1"/>
</dbReference>
<dbReference type="InterPro" id="IPR053836">
    <property type="entry name" value="Arc1-like_N"/>
</dbReference>
<dbReference type="OMA" id="SHWFCHI"/>
<evidence type="ECO:0000313" key="3">
    <source>
        <dbReference type="Proteomes" id="UP000288216"/>
    </source>
</evidence>
<evidence type="ECO:0000259" key="1">
    <source>
        <dbReference type="PROSITE" id="PS50405"/>
    </source>
</evidence>
<dbReference type="PANTHER" id="PTHR44490">
    <property type="entry name" value="EUKARYOTIC TRANSLATION ELONGATION FACTOR 1 EPSILON-1"/>
    <property type="match status" value="1"/>
</dbReference>
<dbReference type="InterPro" id="IPR053837">
    <property type="entry name" value="AIMP3/p18_C"/>
</dbReference>
<organism evidence="2 3">
    <name type="scientific">Scyliorhinus torazame</name>
    <name type="common">Cloudy catshark</name>
    <name type="synonym">Catulus torazame</name>
    <dbReference type="NCBI Taxonomy" id="75743"/>
    <lineage>
        <taxon>Eukaryota</taxon>
        <taxon>Metazoa</taxon>
        <taxon>Chordata</taxon>
        <taxon>Craniata</taxon>
        <taxon>Vertebrata</taxon>
        <taxon>Chondrichthyes</taxon>
        <taxon>Elasmobranchii</taxon>
        <taxon>Galeomorphii</taxon>
        <taxon>Galeoidea</taxon>
        <taxon>Carcharhiniformes</taxon>
        <taxon>Scyliorhinidae</taxon>
        <taxon>Scyliorhinus</taxon>
    </lineage>
</organism>
<dbReference type="InterPro" id="IPR042450">
    <property type="entry name" value="EEF1E1"/>
</dbReference>
<feature type="domain" description="GST C-terminal" evidence="1">
    <location>
        <begin position="72"/>
        <end position="195"/>
    </location>
</feature>
<dbReference type="GO" id="GO:0043517">
    <property type="term" value="P:positive regulation of DNA damage response, signal transduction by p53 class mediator"/>
    <property type="evidence" value="ECO:0007669"/>
    <property type="project" value="InterPro"/>
</dbReference>
<dbReference type="CDD" id="cd10305">
    <property type="entry name" value="GST_C_AIMP3"/>
    <property type="match status" value="1"/>
</dbReference>
<evidence type="ECO:0000313" key="2">
    <source>
        <dbReference type="EMBL" id="GCB69972.1"/>
    </source>
</evidence>
<dbReference type="Pfam" id="PF21972">
    <property type="entry name" value="Arc1p_N_like"/>
    <property type="match status" value="1"/>
</dbReference>
<name>A0A401PA43_SCYTO</name>
<dbReference type="GO" id="GO:0017101">
    <property type="term" value="C:aminoacyl-tRNA synthetase multienzyme complex"/>
    <property type="evidence" value="ECO:0007669"/>
    <property type="project" value="InterPro"/>
</dbReference>
<dbReference type="PROSITE" id="PS50405">
    <property type="entry name" value="GST_CTER"/>
    <property type="match status" value="1"/>
</dbReference>
<dbReference type="Gene3D" id="1.20.1050.10">
    <property type="match status" value="1"/>
</dbReference>
<proteinExistence type="predicted"/>
<dbReference type="Proteomes" id="UP000288216">
    <property type="component" value="Unassembled WGS sequence"/>
</dbReference>
<reference evidence="2 3" key="1">
    <citation type="journal article" date="2018" name="Nat. Ecol. Evol.">
        <title>Shark genomes provide insights into elasmobranch evolution and the origin of vertebrates.</title>
        <authorList>
            <person name="Hara Y"/>
            <person name="Yamaguchi K"/>
            <person name="Onimaru K"/>
            <person name="Kadota M"/>
            <person name="Koyanagi M"/>
            <person name="Keeley SD"/>
            <person name="Tatsumi K"/>
            <person name="Tanaka K"/>
            <person name="Motone F"/>
            <person name="Kageyama Y"/>
            <person name="Nozu R"/>
            <person name="Adachi N"/>
            <person name="Nishimura O"/>
            <person name="Nakagawa R"/>
            <person name="Tanegashima C"/>
            <person name="Kiyatake I"/>
            <person name="Matsumoto R"/>
            <person name="Murakumo K"/>
            <person name="Nishida K"/>
            <person name="Terakita A"/>
            <person name="Kuratani S"/>
            <person name="Sato K"/>
            <person name="Hyodo S Kuraku.S."/>
        </authorList>
    </citation>
    <scope>NUCLEOTIDE SEQUENCE [LARGE SCALE GENOMIC DNA]</scope>
</reference>
<dbReference type="PANTHER" id="PTHR44490:SF1">
    <property type="entry name" value="EUKARYOTIC TRANSLATION ELONGATION FACTOR 1 EPSILON-1"/>
    <property type="match status" value="1"/>
</dbReference>
<comment type="caution">
    <text evidence="2">The sequence shown here is derived from an EMBL/GenBank/DDBJ whole genome shotgun (WGS) entry which is preliminary data.</text>
</comment>
<gene>
    <name evidence="2" type="ORF">scyTo_0001163</name>
</gene>
<keyword evidence="3" id="KW-1185">Reference proteome</keyword>
<dbReference type="GO" id="GO:0005737">
    <property type="term" value="C:cytoplasm"/>
    <property type="evidence" value="ECO:0007669"/>
    <property type="project" value="TreeGrafter"/>
</dbReference>
<protein>
    <recommendedName>
        <fullName evidence="1">GST C-terminal domain-containing protein</fullName>
    </recommendedName>
</protein>
<dbReference type="EMBL" id="BFAA01000251">
    <property type="protein sequence ID" value="GCB69972.1"/>
    <property type="molecule type" value="Genomic_DNA"/>
</dbReference>
<dbReference type="GO" id="GO:0005634">
    <property type="term" value="C:nucleus"/>
    <property type="evidence" value="ECO:0007669"/>
    <property type="project" value="TreeGrafter"/>
</dbReference>